<dbReference type="RefSeq" id="WP_378259893.1">
    <property type="nucleotide sequence ID" value="NZ_JBHUKR010000001.1"/>
</dbReference>
<keyword evidence="3" id="KW-1185">Reference proteome</keyword>
<feature type="transmembrane region" description="Helical" evidence="1">
    <location>
        <begin position="27"/>
        <end position="52"/>
    </location>
</feature>
<reference evidence="3" key="1">
    <citation type="journal article" date="2019" name="Int. J. Syst. Evol. Microbiol.">
        <title>The Global Catalogue of Microorganisms (GCM) 10K type strain sequencing project: providing services to taxonomists for standard genome sequencing and annotation.</title>
        <authorList>
            <consortium name="The Broad Institute Genomics Platform"/>
            <consortium name="The Broad Institute Genome Sequencing Center for Infectious Disease"/>
            <person name="Wu L."/>
            <person name="Ma J."/>
        </authorList>
    </citation>
    <scope>NUCLEOTIDE SEQUENCE [LARGE SCALE GENOMIC DNA]</scope>
    <source>
        <strain evidence="3">CGMCC 4.7645</strain>
    </source>
</reference>
<protein>
    <submittedName>
        <fullName evidence="2">Uncharacterized protein</fullName>
    </submittedName>
</protein>
<gene>
    <name evidence="2" type="ORF">ACFSXZ_00130</name>
</gene>
<dbReference type="EMBL" id="JBHUKR010000001">
    <property type="protein sequence ID" value="MFD2414737.1"/>
    <property type="molecule type" value="Genomic_DNA"/>
</dbReference>
<keyword evidence="1" id="KW-0472">Membrane</keyword>
<keyword evidence="1" id="KW-0812">Transmembrane</keyword>
<sequence>MALSVSLLAIIVLVGLGRTAPKGTDPFFYFALSLCGAGAVALLLAGVGAIFARDRTPGLPASDREFFAGGAVTMRTPPPVLGIQTPFRGHQTTVTCPPSPGKLTPYHTTQWILIV</sequence>
<accession>A0ABW5FLN8</accession>
<comment type="caution">
    <text evidence="2">The sequence shown here is derived from an EMBL/GenBank/DDBJ whole genome shotgun (WGS) entry which is preliminary data.</text>
</comment>
<dbReference type="Proteomes" id="UP001597417">
    <property type="component" value="Unassembled WGS sequence"/>
</dbReference>
<proteinExistence type="predicted"/>
<keyword evidence="1" id="KW-1133">Transmembrane helix</keyword>
<evidence type="ECO:0000313" key="3">
    <source>
        <dbReference type="Proteomes" id="UP001597417"/>
    </source>
</evidence>
<evidence type="ECO:0000256" key="1">
    <source>
        <dbReference type="SAM" id="Phobius"/>
    </source>
</evidence>
<evidence type="ECO:0000313" key="2">
    <source>
        <dbReference type="EMBL" id="MFD2414737.1"/>
    </source>
</evidence>
<organism evidence="2 3">
    <name type="scientific">Amycolatopsis pigmentata</name>
    <dbReference type="NCBI Taxonomy" id="450801"/>
    <lineage>
        <taxon>Bacteria</taxon>
        <taxon>Bacillati</taxon>
        <taxon>Actinomycetota</taxon>
        <taxon>Actinomycetes</taxon>
        <taxon>Pseudonocardiales</taxon>
        <taxon>Pseudonocardiaceae</taxon>
        <taxon>Amycolatopsis</taxon>
    </lineage>
</organism>
<name>A0ABW5FLN8_9PSEU</name>